<feature type="domain" description="Ubiquitin-like" evidence="1">
    <location>
        <begin position="122"/>
        <end position="197"/>
    </location>
</feature>
<organism evidence="2 3">
    <name type="scientific">Ganoderma sinense ZZ0214-1</name>
    <dbReference type="NCBI Taxonomy" id="1077348"/>
    <lineage>
        <taxon>Eukaryota</taxon>
        <taxon>Fungi</taxon>
        <taxon>Dikarya</taxon>
        <taxon>Basidiomycota</taxon>
        <taxon>Agaricomycotina</taxon>
        <taxon>Agaricomycetes</taxon>
        <taxon>Polyporales</taxon>
        <taxon>Polyporaceae</taxon>
        <taxon>Ganoderma</taxon>
    </lineage>
</organism>
<dbReference type="PANTHER" id="PTHR10666">
    <property type="entry name" value="UBIQUITIN"/>
    <property type="match status" value="1"/>
</dbReference>
<dbReference type="Gene3D" id="3.10.20.90">
    <property type="entry name" value="Phosphatidylinositol 3-kinase Catalytic Subunit, Chain A, domain 1"/>
    <property type="match status" value="1"/>
</dbReference>
<dbReference type="InterPro" id="IPR019956">
    <property type="entry name" value="Ubiquitin_dom"/>
</dbReference>
<dbReference type="STRING" id="1077348.A0A2G8S487"/>
<name>A0A2G8S487_9APHY</name>
<dbReference type="InterPro" id="IPR050158">
    <property type="entry name" value="Ubiquitin_ubiquitin-like"/>
</dbReference>
<dbReference type="EMBL" id="AYKW01000023">
    <property type="protein sequence ID" value="PIL28582.1"/>
    <property type="molecule type" value="Genomic_DNA"/>
</dbReference>
<keyword evidence="3" id="KW-1185">Reference proteome</keyword>
<gene>
    <name evidence="2" type="ORF">GSI_08623</name>
</gene>
<evidence type="ECO:0000313" key="2">
    <source>
        <dbReference type="EMBL" id="PIL28582.1"/>
    </source>
</evidence>
<dbReference type="Proteomes" id="UP000230002">
    <property type="component" value="Unassembled WGS sequence"/>
</dbReference>
<dbReference type="SMART" id="SM00213">
    <property type="entry name" value="UBQ"/>
    <property type="match status" value="1"/>
</dbReference>
<dbReference type="SUPFAM" id="SSF54236">
    <property type="entry name" value="Ubiquitin-like"/>
    <property type="match status" value="1"/>
</dbReference>
<evidence type="ECO:0000259" key="1">
    <source>
        <dbReference type="PROSITE" id="PS50053"/>
    </source>
</evidence>
<protein>
    <recommendedName>
        <fullName evidence="1">Ubiquitin-like domain-containing protein</fullName>
    </recommendedName>
</protein>
<comment type="caution">
    <text evidence="2">The sequence shown here is derived from an EMBL/GenBank/DDBJ whole genome shotgun (WGS) entry which is preliminary data.</text>
</comment>
<accession>A0A2G8S487</accession>
<dbReference type="InterPro" id="IPR029071">
    <property type="entry name" value="Ubiquitin-like_domsf"/>
</dbReference>
<proteinExistence type="predicted"/>
<dbReference type="Pfam" id="PF00240">
    <property type="entry name" value="ubiquitin"/>
    <property type="match status" value="1"/>
</dbReference>
<dbReference type="AlphaFoldDB" id="A0A2G8S487"/>
<dbReference type="PRINTS" id="PR00348">
    <property type="entry name" value="UBIQUITIN"/>
</dbReference>
<dbReference type="PROSITE" id="PS50053">
    <property type="entry name" value="UBIQUITIN_2"/>
    <property type="match status" value="1"/>
</dbReference>
<reference evidence="2 3" key="1">
    <citation type="journal article" date="2015" name="Sci. Rep.">
        <title>Chromosome-level genome map provides insights into diverse defense mechanisms in the medicinal fungus Ganoderma sinense.</title>
        <authorList>
            <person name="Zhu Y."/>
            <person name="Xu J."/>
            <person name="Sun C."/>
            <person name="Zhou S."/>
            <person name="Xu H."/>
            <person name="Nelson D.R."/>
            <person name="Qian J."/>
            <person name="Song J."/>
            <person name="Luo H."/>
            <person name="Xiang L."/>
            <person name="Li Y."/>
            <person name="Xu Z."/>
            <person name="Ji A."/>
            <person name="Wang L."/>
            <person name="Lu S."/>
            <person name="Hayward A."/>
            <person name="Sun W."/>
            <person name="Li X."/>
            <person name="Schwartz D.C."/>
            <person name="Wang Y."/>
            <person name="Chen S."/>
        </authorList>
    </citation>
    <scope>NUCLEOTIDE SEQUENCE [LARGE SCALE GENOMIC DNA]</scope>
    <source>
        <strain evidence="2 3">ZZ0214-1</strain>
    </source>
</reference>
<evidence type="ECO:0000313" key="3">
    <source>
        <dbReference type="Proteomes" id="UP000230002"/>
    </source>
</evidence>
<sequence>MGKERFRTGLTAIVRVKWLSRTAGFAHGSVESIIQKACKHFRLGAIQSDLVLLGELDGEQLEVTDDLLGLLPKGMTLTLSRVQQEDAPHVQASIDHACSDDELGNRTCSSGGPSRVPRAPGMFVFIAPLVGTKFTLECEHLDTIDYIKDQIAERTGMSPTRQRLLFRGRQLEEGRTLSDYDIQKENTLHLAARQVGGKPVIHLFPPTPNSRRDASKQVEDGQQRVTWSVAAHPDGTLVEKGSGLELSYLFWEAESNASLPRSPPLNPLLPYLDGTLKLLSLHTSARNDFITYWLPKLAKKPFVALRFLPQAAYEGAAKLGVEPAPDVVTRVFMRGISADDAEGPAWSAARARVREVDWVKVVGVEDGAWDESRFRVLEWGGMEVL</sequence>
<dbReference type="OrthoDB" id="428577at2759"/>
<dbReference type="InterPro" id="IPR000626">
    <property type="entry name" value="Ubiquitin-like_dom"/>
</dbReference>